<evidence type="ECO:0000256" key="7">
    <source>
        <dbReference type="ARBA" id="ARBA00023128"/>
    </source>
</evidence>
<dbReference type="InterPro" id="IPR027417">
    <property type="entry name" value="P-loop_NTPase"/>
</dbReference>
<evidence type="ECO:0000256" key="2">
    <source>
        <dbReference type="ARBA" id="ARBA00010320"/>
    </source>
</evidence>
<keyword evidence="10" id="KW-0694">RNA-binding</keyword>
<feature type="domain" description="Mitochondrial escape protein 2 C-terminal" evidence="11">
    <location>
        <begin position="501"/>
        <end position="603"/>
    </location>
</feature>
<evidence type="ECO:0000256" key="3">
    <source>
        <dbReference type="ARBA" id="ARBA00020222"/>
    </source>
</evidence>
<protein>
    <recommendedName>
        <fullName evidence="3 10">Mitochondrial escape protein 2</fullName>
    </recommendedName>
</protein>
<proteinExistence type="inferred from homology"/>
<comment type="similarity">
    <text evidence="2 10">Belongs to the YME2 family.</text>
</comment>
<keyword evidence="4" id="KW-0812">Transmembrane</keyword>
<accession>A0A1U7LGX4</accession>
<evidence type="ECO:0000259" key="11">
    <source>
        <dbReference type="Pfam" id="PF10443"/>
    </source>
</evidence>
<evidence type="ECO:0000256" key="10">
    <source>
        <dbReference type="RuleBase" id="RU367108"/>
    </source>
</evidence>
<evidence type="ECO:0000256" key="9">
    <source>
        <dbReference type="ARBA" id="ARBA00025276"/>
    </source>
</evidence>
<name>A0A1U7LGX4_NEOID</name>
<keyword evidence="5 10" id="KW-0999">Mitochondrion inner membrane</keyword>
<dbReference type="PANTHER" id="PTHR32198">
    <property type="entry name" value="MITOCHONDRIAL ESCAPE PROTEIN 2"/>
    <property type="match status" value="1"/>
</dbReference>
<dbReference type="PANTHER" id="PTHR32198:SF2">
    <property type="entry name" value="MITOCHONDRIAL ESCAPE PROTEIN 2"/>
    <property type="match status" value="1"/>
</dbReference>
<keyword evidence="6" id="KW-1133">Transmembrane helix</keyword>
<dbReference type="OrthoDB" id="10267654at2759"/>
<feature type="domain" description="Mitochondrial escape protein 2 C-terminal" evidence="11">
    <location>
        <begin position="288"/>
        <end position="494"/>
    </location>
</feature>
<dbReference type="GO" id="GO:0003723">
    <property type="term" value="F:RNA binding"/>
    <property type="evidence" value="ECO:0007669"/>
    <property type="project" value="UniProtKB-UniRule"/>
</dbReference>
<dbReference type="SUPFAM" id="SSF54928">
    <property type="entry name" value="RNA-binding domain, RBD"/>
    <property type="match status" value="1"/>
</dbReference>
<comment type="subcellular location">
    <subcellularLocation>
        <location evidence="1 10">Mitochondrion inner membrane</location>
        <topology evidence="1 10">Single-pass membrane protein</topology>
    </subcellularLocation>
</comment>
<dbReference type="InterPro" id="IPR039627">
    <property type="entry name" value="Yme2_C"/>
</dbReference>
<evidence type="ECO:0000256" key="8">
    <source>
        <dbReference type="ARBA" id="ARBA00023136"/>
    </source>
</evidence>
<dbReference type="Proteomes" id="UP000186594">
    <property type="component" value="Unassembled WGS sequence"/>
</dbReference>
<dbReference type="GO" id="GO:0005743">
    <property type="term" value="C:mitochondrial inner membrane"/>
    <property type="evidence" value="ECO:0007669"/>
    <property type="project" value="UniProtKB-SubCell"/>
</dbReference>
<comment type="function">
    <text evidence="9 10">Plays a role in maintaining the mitochondrial genome and in controlling the mtDNA escape. Involved in the regulation of mtDNA nucleotide structure and number. May have a dispensable role in early maturation of pre-rRNA.</text>
</comment>
<keyword evidence="13" id="KW-1185">Reference proteome</keyword>
<keyword evidence="8" id="KW-0472">Membrane</keyword>
<reference evidence="12 13" key="1">
    <citation type="submission" date="2016-04" db="EMBL/GenBank/DDBJ databases">
        <title>Evolutionary innovation and constraint leading to complex multicellularity in the Ascomycota.</title>
        <authorList>
            <person name="Cisse O."/>
            <person name="Nguyen A."/>
            <person name="Hewitt D.A."/>
            <person name="Jedd G."/>
            <person name="Stajich J.E."/>
        </authorList>
    </citation>
    <scope>NUCLEOTIDE SEQUENCE [LARGE SCALE GENOMIC DNA]</scope>
    <source>
        <strain evidence="12 13">DAH-3</strain>
    </source>
</reference>
<dbReference type="Pfam" id="PF10443">
    <property type="entry name" value="RNA12"/>
    <property type="match status" value="2"/>
</dbReference>
<dbReference type="OMA" id="FSHPRIT"/>
<dbReference type="InterPro" id="IPR035979">
    <property type="entry name" value="RBD_domain_sf"/>
</dbReference>
<evidence type="ECO:0000313" key="12">
    <source>
        <dbReference type="EMBL" id="OLL21910.1"/>
    </source>
</evidence>
<dbReference type="STRING" id="1198029.A0A1U7LGX4"/>
<evidence type="ECO:0000256" key="6">
    <source>
        <dbReference type="ARBA" id="ARBA00022989"/>
    </source>
</evidence>
<keyword evidence="7 10" id="KW-0496">Mitochondrion</keyword>
<dbReference type="EMBL" id="LXFE01004155">
    <property type="protein sequence ID" value="OLL21910.1"/>
    <property type="molecule type" value="Genomic_DNA"/>
</dbReference>
<dbReference type="Gene3D" id="3.40.50.300">
    <property type="entry name" value="P-loop containing nucleotide triphosphate hydrolases"/>
    <property type="match status" value="1"/>
</dbReference>
<evidence type="ECO:0000256" key="5">
    <source>
        <dbReference type="ARBA" id="ARBA00022792"/>
    </source>
</evidence>
<evidence type="ECO:0000256" key="4">
    <source>
        <dbReference type="ARBA" id="ARBA00022692"/>
    </source>
</evidence>
<organism evidence="12 13">
    <name type="scientific">Neolecta irregularis (strain DAH-3)</name>
    <dbReference type="NCBI Taxonomy" id="1198029"/>
    <lineage>
        <taxon>Eukaryota</taxon>
        <taxon>Fungi</taxon>
        <taxon>Dikarya</taxon>
        <taxon>Ascomycota</taxon>
        <taxon>Taphrinomycotina</taxon>
        <taxon>Neolectales</taxon>
        <taxon>Neolectaceae</taxon>
        <taxon>Neolecta</taxon>
    </lineage>
</organism>
<dbReference type="GO" id="GO:0006397">
    <property type="term" value="P:mRNA processing"/>
    <property type="evidence" value="ECO:0007669"/>
    <property type="project" value="UniProtKB-UniRule"/>
</dbReference>
<evidence type="ECO:0000313" key="13">
    <source>
        <dbReference type="Proteomes" id="UP000186594"/>
    </source>
</evidence>
<evidence type="ECO:0000256" key="1">
    <source>
        <dbReference type="ARBA" id="ARBA00004434"/>
    </source>
</evidence>
<comment type="caution">
    <text evidence="12">The sequence shown here is derived from an EMBL/GenBank/DDBJ whole genome shotgun (WGS) entry which is preliminary data.</text>
</comment>
<keyword evidence="10" id="KW-0507">mRNA processing</keyword>
<sequence length="604" mass="68086">MLRQIERVRPPFISTRVRLNGTLSFTSTANTSTIFLDNIYPLRFSFYDVRQLFVNTDYLARQCLPKDLFLEVLKITPLKKDGGAFVELRVPRGMSAGELEQRVQEYLEKQDIRPWFNPLQKIRSFLVEGNPWIEDLHRFERGGVVFGMHSGHSCVEAELFRKYGPLSDIVPGQGFALLYFLRLRSATAAKNCLHGYSTPSARLSIFYAPINRFRSVKDWIFSHPRITIPVAGAVLAAITVAVFDPIREFFVTQKIENTWGKHWDWVKKNTVDLMLNRRHREETFFVERKVDVDKVEGWMNEPLGSFVVIEGPKGSGKRELMNDIIDKRRNTLLIDCQPLHATHSDKSTINILASQTGYFPVFGWLNSISSMVDLATQGLVGEKAGFTETLDTQIRKILNATTNSLAKIALKHKSHPSERPIVIIDNFTSEGVVEKHLATWAAGLVNSGVANVVVLSDVGSEKNLAEALPGKAINTITLSDVDEETAKQYVWRRIGDIKVKGIEKLGGRLTDLDDVVRRINSGIPPDAAVDVVVQNTVTDVLKVYFSAGKEWNKEQAWVLMKLLARGKRVGYYEVLLDSLLDESVLHTLERSEFISISNENGVLG</sequence>
<dbReference type="AlphaFoldDB" id="A0A1U7LGX4"/>
<gene>
    <name evidence="12" type="ORF">NEOLI_002188</name>
</gene>
<dbReference type="SUPFAM" id="SSF52540">
    <property type="entry name" value="P-loop containing nucleoside triphosphate hydrolases"/>
    <property type="match status" value="1"/>
</dbReference>
<dbReference type="InterPro" id="IPR018850">
    <property type="entry name" value="Mt_escape_2_C"/>
</dbReference>